<dbReference type="PROSITE" id="PS52050">
    <property type="entry name" value="WYL"/>
    <property type="match status" value="1"/>
</dbReference>
<dbReference type="InterPro" id="IPR036388">
    <property type="entry name" value="WH-like_DNA-bd_sf"/>
</dbReference>
<dbReference type="InterPro" id="IPR057727">
    <property type="entry name" value="WCX_dom"/>
</dbReference>
<dbReference type="RefSeq" id="WP_117453812.1">
    <property type="nucleotide sequence ID" value="NZ_CP060636.1"/>
</dbReference>
<gene>
    <name evidence="4" type="ORF">H9Q80_18625</name>
</gene>
<evidence type="ECO:0000259" key="3">
    <source>
        <dbReference type="Pfam" id="PF25583"/>
    </source>
</evidence>
<reference evidence="4 5" key="1">
    <citation type="submission" date="2020-08" db="EMBL/GenBank/DDBJ databases">
        <authorList>
            <person name="Liu C."/>
            <person name="Sun Q."/>
        </authorList>
    </citation>
    <scope>NUCLEOTIDE SEQUENCE [LARGE SCALE GENOMIC DNA]</scope>
    <source>
        <strain evidence="4 5">NSJ-61</strain>
    </source>
</reference>
<dbReference type="AlphaFoldDB" id="A0A7G9GN46"/>
<dbReference type="EMBL" id="CP060636">
    <property type="protein sequence ID" value="QNM12228.1"/>
    <property type="molecule type" value="Genomic_DNA"/>
</dbReference>
<dbReference type="Gene3D" id="1.10.10.10">
    <property type="entry name" value="Winged helix-like DNA-binding domain superfamily/Winged helix DNA-binding domain"/>
    <property type="match status" value="1"/>
</dbReference>
<dbReference type="Pfam" id="PF25583">
    <property type="entry name" value="WCX"/>
    <property type="match status" value="1"/>
</dbReference>
<dbReference type="Pfam" id="PF08279">
    <property type="entry name" value="HTH_11"/>
    <property type="match status" value="1"/>
</dbReference>
<dbReference type="PANTHER" id="PTHR34580:SF1">
    <property type="entry name" value="PROTEIN PAFC"/>
    <property type="match status" value="1"/>
</dbReference>
<name>A0A7G9GN46_9FIRM</name>
<dbReference type="InterPro" id="IPR028349">
    <property type="entry name" value="PafC-like"/>
</dbReference>
<feature type="domain" description="WYL" evidence="2">
    <location>
        <begin position="129"/>
        <end position="196"/>
    </location>
</feature>
<protein>
    <submittedName>
        <fullName evidence="4">YafY family transcriptional regulator</fullName>
    </submittedName>
</protein>
<dbReference type="InterPro" id="IPR026881">
    <property type="entry name" value="WYL_dom"/>
</dbReference>
<dbReference type="KEGG" id="ehn:H9Q80_18625"/>
<evidence type="ECO:0000313" key="5">
    <source>
        <dbReference type="Proteomes" id="UP000515856"/>
    </source>
</evidence>
<feature type="domain" description="WCX" evidence="3">
    <location>
        <begin position="220"/>
        <end position="293"/>
    </location>
</feature>
<dbReference type="InterPro" id="IPR051534">
    <property type="entry name" value="CBASS_pafABC_assoc_protein"/>
</dbReference>
<dbReference type="Pfam" id="PF13280">
    <property type="entry name" value="WYL"/>
    <property type="match status" value="1"/>
</dbReference>
<dbReference type="InterPro" id="IPR013196">
    <property type="entry name" value="HTH_11"/>
</dbReference>
<evidence type="ECO:0000313" key="4">
    <source>
        <dbReference type="EMBL" id="QNM12228.1"/>
    </source>
</evidence>
<sequence length="297" mass="34892">MQTLRLFEILYILLQNKKTTAKYLAQHFEVSVRTIYRDLDVLTLAGIPIYTNKGKNGGIFLNEDYILNRSFFSDDEQAKLLAALRSQQIVDPEASDTLLSKLSAIFQKPEIPWIQVDFRNWQEEDHDDLFLSLKSAILKHQVVTFLYHDAKGNSKQRTVEPLQLLFKGQAWYLVAYCRERKAQRTFKIKRMQHLKILPQHFTRELIEVNHPYQQYQQTCIDVVLRIDLSMGYRVFEEFPRDSIEVKEDHYLIKCRMPDCEMTYGVLISYGEALTVLSPAHIKEGVILRIQKILSNYL</sequence>
<dbReference type="Proteomes" id="UP000515856">
    <property type="component" value="Chromosome"/>
</dbReference>
<dbReference type="SUPFAM" id="SSF46785">
    <property type="entry name" value="Winged helix' DNA-binding domain"/>
    <property type="match status" value="1"/>
</dbReference>
<dbReference type="PANTHER" id="PTHR34580">
    <property type="match status" value="1"/>
</dbReference>
<dbReference type="InterPro" id="IPR036390">
    <property type="entry name" value="WH_DNA-bd_sf"/>
</dbReference>
<dbReference type="PIRSF" id="PIRSF016838">
    <property type="entry name" value="PafC"/>
    <property type="match status" value="1"/>
</dbReference>
<evidence type="ECO:0000259" key="1">
    <source>
        <dbReference type="Pfam" id="PF08279"/>
    </source>
</evidence>
<keyword evidence="5" id="KW-1185">Reference proteome</keyword>
<organism evidence="4 5">
    <name type="scientific">[Eubacterium] hominis</name>
    <dbReference type="NCBI Taxonomy" id="2764325"/>
    <lineage>
        <taxon>Bacteria</taxon>
        <taxon>Bacillati</taxon>
        <taxon>Bacillota</taxon>
        <taxon>Erysipelotrichia</taxon>
        <taxon>Erysipelotrichales</taxon>
        <taxon>Erysipelotrichaceae</taxon>
        <taxon>Amedibacillus</taxon>
    </lineage>
</organism>
<proteinExistence type="predicted"/>
<evidence type="ECO:0000259" key="2">
    <source>
        <dbReference type="Pfam" id="PF13280"/>
    </source>
</evidence>
<accession>A0A7G9GN46</accession>
<feature type="domain" description="Helix-turn-helix type 11" evidence="1">
    <location>
        <begin position="5"/>
        <end position="58"/>
    </location>
</feature>